<accession>A0A0L8BGB8</accession>
<evidence type="ECO:0000313" key="2">
    <source>
        <dbReference type="EMBL" id="KOF13605.1"/>
    </source>
</evidence>
<evidence type="ECO:0000313" key="3">
    <source>
        <dbReference type="Proteomes" id="UP000037425"/>
    </source>
</evidence>
<reference evidence="3" key="1">
    <citation type="submission" date="2015-07" db="EMBL/GenBank/DDBJ databases">
        <title>Whole genome sequence of an Ensifer adhaerens strain isolated from a cave pool in the Wind Cave National Park.</title>
        <authorList>
            <person name="Eng W.W.H."/>
            <person name="Gan H.M."/>
            <person name="Barton H.A."/>
            <person name="Savka M.A."/>
        </authorList>
    </citation>
    <scope>NUCLEOTIDE SEQUENCE [LARGE SCALE GENOMIC DNA]</scope>
    <source>
        <strain evidence="3">SD006</strain>
    </source>
</reference>
<comment type="caution">
    <text evidence="2">The sequence shown here is derived from an EMBL/GenBank/DDBJ whole genome shotgun (WGS) entry which is preliminary data.</text>
</comment>
<evidence type="ECO:0000256" key="1">
    <source>
        <dbReference type="SAM" id="MobiDB-lite"/>
    </source>
</evidence>
<sequence>MRAPSSVRHAAFALRLATTTIRRPRQTAPSPLIVMTRAPGHDPSAAALKARRDRQDSLAAF</sequence>
<proteinExistence type="predicted"/>
<dbReference type="PATRIC" id="fig|106592.7.peg.5322"/>
<feature type="region of interest" description="Disordered" evidence="1">
    <location>
        <begin position="34"/>
        <end position="61"/>
    </location>
</feature>
<organism evidence="2 3">
    <name type="scientific">Ensifer adhaerens</name>
    <name type="common">Sinorhizobium morelense</name>
    <dbReference type="NCBI Taxonomy" id="106592"/>
    <lineage>
        <taxon>Bacteria</taxon>
        <taxon>Pseudomonadati</taxon>
        <taxon>Pseudomonadota</taxon>
        <taxon>Alphaproteobacteria</taxon>
        <taxon>Hyphomicrobiales</taxon>
        <taxon>Rhizobiaceae</taxon>
        <taxon>Sinorhizobium/Ensifer group</taxon>
        <taxon>Ensifer</taxon>
    </lineage>
</organism>
<protein>
    <submittedName>
        <fullName evidence="2">Uncharacterized protein</fullName>
    </submittedName>
</protein>
<gene>
    <name evidence="2" type="ORF">AC244_30695</name>
</gene>
<name>A0A0L8BGB8_ENSAD</name>
<dbReference type="Proteomes" id="UP000037425">
    <property type="component" value="Unassembled WGS sequence"/>
</dbReference>
<dbReference type="EMBL" id="LGAP01000035">
    <property type="protein sequence ID" value="KOF13605.1"/>
    <property type="molecule type" value="Genomic_DNA"/>
</dbReference>
<dbReference type="AlphaFoldDB" id="A0A0L8BGB8"/>